<dbReference type="Pfam" id="PF13462">
    <property type="entry name" value="Thioredoxin_4"/>
    <property type="match status" value="1"/>
</dbReference>
<dbReference type="PANTHER" id="PTHR13887:SF55">
    <property type="entry name" value="SLR0313 PROTEIN"/>
    <property type="match status" value="1"/>
</dbReference>
<dbReference type="Gene3D" id="3.40.30.10">
    <property type="entry name" value="Glutaredoxin"/>
    <property type="match status" value="1"/>
</dbReference>
<dbReference type="SUPFAM" id="SSF52833">
    <property type="entry name" value="Thioredoxin-like"/>
    <property type="match status" value="1"/>
</dbReference>
<organism evidence="3 4">
    <name type="scientific">Chitinophaga caeni</name>
    <dbReference type="NCBI Taxonomy" id="2029983"/>
    <lineage>
        <taxon>Bacteria</taxon>
        <taxon>Pseudomonadati</taxon>
        <taxon>Bacteroidota</taxon>
        <taxon>Chitinophagia</taxon>
        <taxon>Chitinophagales</taxon>
        <taxon>Chitinophagaceae</taxon>
        <taxon>Chitinophaga</taxon>
    </lineage>
</organism>
<dbReference type="AlphaFoldDB" id="A0A291QXJ4"/>
<dbReference type="PROSITE" id="PS51352">
    <property type="entry name" value="THIOREDOXIN_2"/>
    <property type="match status" value="1"/>
</dbReference>
<name>A0A291QXJ4_9BACT</name>
<dbReference type="InterPro" id="IPR036249">
    <property type="entry name" value="Thioredoxin-like_sf"/>
</dbReference>
<dbReference type="OrthoDB" id="117402at2"/>
<feature type="domain" description="Thioredoxin" evidence="2">
    <location>
        <begin position="1"/>
        <end position="174"/>
    </location>
</feature>
<accession>A0A291QXJ4</accession>
<dbReference type="PANTHER" id="PTHR13887">
    <property type="entry name" value="GLUTATHIONE S-TRANSFERASE KAPPA"/>
    <property type="match status" value="1"/>
</dbReference>
<dbReference type="RefSeq" id="WP_098195041.1">
    <property type="nucleotide sequence ID" value="NZ_CP023777.1"/>
</dbReference>
<evidence type="ECO:0000256" key="1">
    <source>
        <dbReference type="ARBA" id="ARBA00005791"/>
    </source>
</evidence>
<sequence>MANLTPAVSAKDHQQGNPNAAVTLVEYGDYQCPYCGEAYPVIKQLQQAFGDRLLFVFRNFPLSSAHQYAVAAAMAAETAAKQGAFWEMHDIIYENQAALSREVLFTFANEIGLDMQSFEDDLLDTRLAKQIEADFESGVRSGVNGTPTFFINGQRFDGDYDYESLSAAIQEIAG</sequence>
<proteinExistence type="inferred from homology"/>
<evidence type="ECO:0000313" key="4">
    <source>
        <dbReference type="Proteomes" id="UP000220133"/>
    </source>
</evidence>
<gene>
    <name evidence="3" type="ORF">COR50_16685</name>
</gene>
<dbReference type="InterPro" id="IPR012336">
    <property type="entry name" value="Thioredoxin-like_fold"/>
</dbReference>
<dbReference type="KEGG" id="cbae:COR50_16685"/>
<evidence type="ECO:0000259" key="2">
    <source>
        <dbReference type="PROSITE" id="PS51352"/>
    </source>
</evidence>
<evidence type="ECO:0000313" key="3">
    <source>
        <dbReference type="EMBL" id="ATL48668.1"/>
    </source>
</evidence>
<dbReference type="InterPro" id="IPR013766">
    <property type="entry name" value="Thioredoxin_domain"/>
</dbReference>
<keyword evidence="4" id="KW-1185">Reference proteome</keyword>
<reference evidence="3 4" key="1">
    <citation type="submission" date="2017-10" db="EMBL/GenBank/DDBJ databases">
        <title>Paenichitinophaga pekingensis gen. nov., sp. nov., isolated from activated sludge.</title>
        <authorList>
            <person name="Jin D."/>
            <person name="Kong X."/>
            <person name="Deng Y."/>
            <person name="Bai Z."/>
        </authorList>
    </citation>
    <scope>NUCLEOTIDE SEQUENCE [LARGE SCALE GENOMIC DNA]</scope>
    <source>
        <strain evidence="3 4">13</strain>
    </source>
</reference>
<comment type="similarity">
    <text evidence="1">Belongs to the thioredoxin family. DsbA subfamily.</text>
</comment>
<protein>
    <submittedName>
        <fullName evidence="3">Disulfide bond formation protein DsbA</fullName>
    </submittedName>
</protein>
<dbReference type="Proteomes" id="UP000220133">
    <property type="component" value="Chromosome"/>
</dbReference>
<dbReference type="EMBL" id="CP023777">
    <property type="protein sequence ID" value="ATL48668.1"/>
    <property type="molecule type" value="Genomic_DNA"/>
</dbReference>